<feature type="transmembrane region" description="Helical" evidence="2">
    <location>
        <begin position="53"/>
        <end position="71"/>
    </location>
</feature>
<feature type="region of interest" description="Disordered" evidence="1">
    <location>
        <begin position="168"/>
        <end position="190"/>
    </location>
</feature>
<evidence type="ECO:0000313" key="5">
    <source>
        <dbReference type="Proteomes" id="UP000199315"/>
    </source>
</evidence>
<dbReference type="Pfam" id="PF03703">
    <property type="entry name" value="bPH_2"/>
    <property type="match status" value="1"/>
</dbReference>
<keyword evidence="2" id="KW-0472">Membrane</keyword>
<gene>
    <name evidence="4" type="ORF">SAMN05421730_1003184</name>
</gene>
<dbReference type="AlphaFoldDB" id="A0A1D3TR31"/>
<protein>
    <recommendedName>
        <fullName evidence="3">YdbS-like PH domain-containing protein</fullName>
    </recommendedName>
</protein>
<dbReference type="EMBL" id="FMKA01000003">
    <property type="protein sequence ID" value="SCP96099.1"/>
    <property type="molecule type" value="Genomic_DNA"/>
</dbReference>
<feature type="domain" description="YdbS-like PH" evidence="3">
    <location>
        <begin position="77"/>
        <end position="151"/>
    </location>
</feature>
<dbReference type="STRING" id="1619234.SAMN05421730_1003184"/>
<keyword evidence="2" id="KW-1133">Transmembrane helix</keyword>
<sequence>MNEQYTDFKHLNAGGRWCMTLKALTSSMIMIIILTAVRAFLVKIEMDPEYRNLINIIYAFITAVLVIMVILKPTFSYARYRYRIDHESVEIVEGWLWTEHEIIPLNRLHQVSIEEGPVDRLFKLSDVKIVTAGGNANLRFLPREEAQIIAESLKKKINELAVMKASPVSDDLAEHEDGSEAGAAGEAYDQ</sequence>
<evidence type="ECO:0000313" key="4">
    <source>
        <dbReference type="EMBL" id="SCP96099.1"/>
    </source>
</evidence>
<keyword evidence="2" id="KW-0812">Transmembrane</keyword>
<dbReference type="InterPro" id="IPR005182">
    <property type="entry name" value="YdbS-like_PH"/>
</dbReference>
<reference evidence="4 5" key="1">
    <citation type="submission" date="2016-09" db="EMBL/GenBank/DDBJ databases">
        <authorList>
            <person name="Capua I."/>
            <person name="De Benedictis P."/>
            <person name="Joannis T."/>
            <person name="Lombin L.H."/>
            <person name="Cattoli G."/>
        </authorList>
    </citation>
    <scope>NUCLEOTIDE SEQUENCE [LARGE SCALE GENOMIC DNA]</scope>
    <source>
        <strain evidence="4 5">GluBS11</strain>
    </source>
</reference>
<proteinExistence type="predicted"/>
<name>A0A1D3TR31_9FIRM</name>
<keyword evidence="5" id="KW-1185">Reference proteome</keyword>
<evidence type="ECO:0000256" key="2">
    <source>
        <dbReference type="SAM" id="Phobius"/>
    </source>
</evidence>
<dbReference type="RefSeq" id="WP_169823595.1">
    <property type="nucleotide sequence ID" value="NZ_FMKA01000003.1"/>
</dbReference>
<accession>A0A1D3TR31</accession>
<dbReference type="PANTHER" id="PTHR34473:SF2">
    <property type="entry name" value="UPF0699 TRANSMEMBRANE PROTEIN YDBT"/>
    <property type="match status" value="1"/>
</dbReference>
<organism evidence="4 5">
    <name type="scientific">Anaerobium acetethylicum</name>
    <dbReference type="NCBI Taxonomy" id="1619234"/>
    <lineage>
        <taxon>Bacteria</taxon>
        <taxon>Bacillati</taxon>
        <taxon>Bacillota</taxon>
        <taxon>Clostridia</taxon>
        <taxon>Lachnospirales</taxon>
        <taxon>Lachnospiraceae</taxon>
        <taxon>Anaerobium</taxon>
    </lineage>
</organism>
<feature type="compositionally biased region" description="Low complexity" evidence="1">
    <location>
        <begin position="180"/>
        <end position="190"/>
    </location>
</feature>
<evidence type="ECO:0000259" key="3">
    <source>
        <dbReference type="Pfam" id="PF03703"/>
    </source>
</evidence>
<dbReference type="PANTHER" id="PTHR34473">
    <property type="entry name" value="UPF0699 TRANSMEMBRANE PROTEIN YDBS"/>
    <property type="match status" value="1"/>
</dbReference>
<evidence type="ECO:0000256" key="1">
    <source>
        <dbReference type="SAM" id="MobiDB-lite"/>
    </source>
</evidence>
<dbReference type="Proteomes" id="UP000199315">
    <property type="component" value="Unassembled WGS sequence"/>
</dbReference>
<feature type="transmembrane region" description="Helical" evidence="2">
    <location>
        <begin position="21"/>
        <end position="41"/>
    </location>
</feature>